<dbReference type="Pfam" id="PF13443">
    <property type="entry name" value="HTH_26"/>
    <property type="match status" value="1"/>
</dbReference>
<dbReference type="SUPFAM" id="SSF47413">
    <property type="entry name" value="lambda repressor-like DNA-binding domains"/>
    <property type="match status" value="1"/>
</dbReference>
<dbReference type="EMBL" id="CP016416">
    <property type="protein sequence ID" value="ANU39482.1"/>
    <property type="molecule type" value="Genomic_DNA"/>
</dbReference>
<geneLocation type="plasmid" evidence="3">
    <name>pvs127</name>
</geneLocation>
<gene>
    <name evidence="2" type="ORF">VSVS05_04447</name>
</gene>
<dbReference type="Gene3D" id="1.10.260.40">
    <property type="entry name" value="lambda repressor-like DNA-binding domains"/>
    <property type="match status" value="1"/>
</dbReference>
<protein>
    <recommendedName>
        <fullName evidence="1">HTH cro/C1-type domain-containing protein</fullName>
    </recommendedName>
</protein>
<dbReference type="InterPro" id="IPR010982">
    <property type="entry name" value="Lambda_DNA-bd_dom_sf"/>
</dbReference>
<proteinExistence type="predicted"/>
<dbReference type="Proteomes" id="UP000092528">
    <property type="component" value="Plasmid pVS127"/>
</dbReference>
<organism evidence="2 3">
    <name type="scientific">Vibrio scophthalmi</name>
    <dbReference type="NCBI Taxonomy" id="45658"/>
    <lineage>
        <taxon>Bacteria</taxon>
        <taxon>Pseudomonadati</taxon>
        <taxon>Pseudomonadota</taxon>
        <taxon>Gammaproteobacteria</taxon>
        <taxon>Vibrionales</taxon>
        <taxon>Vibrionaceae</taxon>
        <taxon>Vibrio</taxon>
    </lineage>
</organism>
<dbReference type="AlphaFoldDB" id="A0A1C7FHT5"/>
<keyword evidence="2" id="KW-0614">Plasmid</keyword>
<accession>A0A1C7FHT5</accession>
<sequence>MSSFEFKEKIKVYLASSGISDSELARRIGVNRVSVGKWKQTGNISRENLSKLCRELGVNEQVFFSDKPVNDAPQKKLFIIKEIISLENKDIDLLDRIEEMLLNK</sequence>
<dbReference type="CDD" id="cd00093">
    <property type="entry name" value="HTH_XRE"/>
    <property type="match status" value="1"/>
</dbReference>
<dbReference type="PROSITE" id="PS50943">
    <property type="entry name" value="HTH_CROC1"/>
    <property type="match status" value="1"/>
</dbReference>
<keyword evidence="3" id="KW-1185">Reference proteome</keyword>
<dbReference type="InterPro" id="IPR001387">
    <property type="entry name" value="Cro/C1-type_HTH"/>
</dbReference>
<dbReference type="PATRIC" id="fig|45658.7.peg.4435"/>
<dbReference type="GO" id="GO:0003677">
    <property type="term" value="F:DNA binding"/>
    <property type="evidence" value="ECO:0007669"/>
    <property type="project" value="InterPro"/>
</dbReference>
<evidence type="ECO:0000313" key="3">
    <source>
        <dbReference type="Proteomes" id="UP000092528"/>
    </source>
</evidence>
<name>A0A1C7FHT5_9VIBR</name>
<feature type="domain" description="HTH cro/C1-type" evidence="1">
    <location>
        <begin position="10"/>
        <end position="63"/>
    </location>
</feature>
<dbReference type="RefSeq" id="WP_065546941.1">
    <property type="nucleotide sequence ID" value="NZ_CP016416.1"/>
</dbReference>
<evidence type="ECO:0000313" key="2">
    <source>
        <dbReference type="EMBL" id="ANU39482.1"/>
    </source>
</evidence>
<dbReference type="SMART" id="SM00530">
    <property type="entry name" value="HTH_XRE"/>
    <property type="match status" value="1"/>
</dbReference>
<evidence type="ECO:0000259" key="1">
    <source>
        <dbReference type="PROSITE" id="PS50943"/>
    </source>
</evidence>
<reference evidence="2 3" key="1">
    <citation type="submission" date="2016-07" db="EMBL/GenBank/DDBJ databases">
        <title>Genome sequencing of Vibrio scophthalmi strain VS-05, an isolated from Paralichthys olivaceus.</title>
        <authorList>
            <person name="Han H.-J."/>
        </authorList>
    </citation>
    <scope>NUCLEOTIDE SEQUENCE [LARGE SCALE GENOMIC DNA]</scope>
    <source>
        <strain evidence="2 3">VS-05</strain>
        <plasmid evidence="3">pvs127</plasmid>
    </source>
</reference>